<name>A0A2K8SHK9_9NOSO</name>
<evidence type="ECO:0000313" key="2">
    <source>
        <dbReference type="Proteomes" id="UP000232003"/>
    </source>
</evidence>
<dbReference type="Proteomes" id="UP000232003">
    <property type="component" value="Chromosome"/>
</dbReference>
<protein>
    <submittedName>
        <fullName evidence="1">Transposase</fullName>
    </submittedName>
</protein>
<dbReference type="OrthoDB" id="5511915at2"/>
<evidence type="ECO:0000313" key="1">
    <source>
        <dbReference type="EMBL" id="AUB34919.1"/>
    </source>
</evidence>
<keyword evidence="2" id="KW-1185">Reference proteome</keyword>
<dbReference type="KEGG" id="nfl:COO91_00761"/>
<sequence length="55" mass="6287">MPARGFLTQGQQESLQQAVRESADKHLRERALMLLLQVKCPTAYNTARLSLFWAL</sequence>
<gene>
    <name evidence="1" type="ORF">COO91_00761</name>
</gene>
<dbReference type="AlphaFoldDB" id="A0A2K8SHK9"/>
<dbReference type="RefSeq" id="WP_157816300.1">
    <property type="nucleotide sequence ID" value="NZ_CAWNNC010000001.1"/>
</dbReference>
<organism evidence="1 2">
    <name type="scientific">Nostoc flagelliforme CCNUN1</name>
    <dbReference type="NCBI Taxonomy" id="2038116"/>
    <lineage>
        <taxon>Bacteria</taxon>
        <taxon>Bacillati</taxon>
        <taxon>Cyanobacteriota</taxon>
        <taxon>Cyanophyceae</taxon>
        <taxon>Nostocales</taxon>
        <taxon>Nostocaceae</taxon>
        <taxon>Nostoc</taxon>
    </lineage>
</organism>
<reference evidence="1 2" key="1">
    <citation type="submission" date="2017-11" db="EMBL/GenBank/DDBJ databases">
        <title>Complete genome of a free-living desiccation-tolerant cyanobacterium and its photosynthetic adaptation to extreme terrestrial habitat.</title>
        <authorList>
            <person name="Shang J."/>
        </authorList>
    </citation>
    <scope>NUCLEOTIDE SEQUENCE [LARGE SCALE GENOMIC DNA]</scope>
    <source>
        <strain evidence="1 2">CCNUN1</strain>
    </source>
</reference>
<dbReference type="EMBL" id="CP024785">
    <property type="protein sequence ID" value="AUB34919.1"/>
    <property type="molecule type" value="Genomic_DNA"/>
</dbReference>
<proteinExistence type="predicted"/>
<accession>A0A2K8SHK9</accession>